<organism evidence="1 2">
    <name type="scientific">Megamonas funiformis</name>
    <dbReference type="NCBI Taxonomy" id="437897"/>
    <lineage>
        <taxon>Bacteria</taxon>
        <taxon>Bacillati</taxon>
        <taxon>Bacillota</taxon>
        <taxon>Negativicutes</taxon>
        <taxon>Selenomonadales</taxon>
        <taxon>Selenomonadaceae</taxon>
        <taxon>Megamonas</taxon>
    </lineage>
</organism>
<gene>
    <name evidence="1" type="ORF">LIY65_10295</name>
</gene>
<evidence type="ECO:0000313" key="1">
    <source>
        <dbReference type="EMBL" id="MCB6829080.1"/>
    </source>
</evidence>
<accession>A0AAW4U6T2</accession>
<name>A0AAW4U6T2_9FIRM</name>
<comment type="caution">
    <text evidence="1">The sequence shown here is derived from an EMBL/GenBank/DDBJ whole genome shotgun (WGS) entry which is preliminary data.</text>
</comment>
<evidence type="ECO:0000313" key="2">
    <source>
        <dbReference type="Proteomes" id="UP001198190"/>
    </source>
</evidence>
<sequence length="260" mass="31200">MNIVSEDKSETLFLRKELQSLTHDNFRDVYTFYTYGNLVSIMDDLVWYLETKIEKNNIILEQEVATNIAYNMLMNNKNKEYISEMTSIPVSKLYEIEENIVKNRLDNIFKIYRYNQDIDIKIQELVQEGVCRIFFSKKNGNDILKYPIKLLDYYDIDEKGNIVSKENNQTLYLEKIFQTLKHSEVNELFYDYMSCFTEALGRLIDYLEENIKNLDIEFTKKVAQKIAMRMIANRDDWQYISEVTNISINELEIYNWFINR</sequence>
<dbReference type="EMBL" id="JAJCGD010000035">
    <property type="protein sequence ID" value="MCB6829080.1"/>
    <property type="molecule type" value="Genomic_DNA"/>
</dbReference>
<reference evidence="1" key="1">
    <citation type="submission" date="2021-10" db="EMBL/GenBank/DDBJ databases">
        <title>Collection of gut derived symbiotic bacterial strains cultured from healthy donors.</title>
        <authorList>
            <person name="Lin H."/>
            <person name="Littmann E."/>
            <person name="Claire K."/>
            <person name="Pamer E."/>
        </authorList>
    </citation>
    <scope>NUCLEOTIDE SEQUENCE</scope>
    <source>
        <strain evidence="1">MSK.7.16</strain>
    </source>
</reference>
<protein>
    <submittedName>
        <fullName evidence="1">Uncharacterized protein</fullName>
    </submittedName>
</protein>
<dbReference type="RefSeq" id="WP_227153238.1">
    <property type="nucleotide sequence ID" value="NZ_JAJCGD010000035.1"/>
</dbReference>
<dbReference type="AlphaFoldDB" id="A0AAW4U6T2"/>
<proteinExistence type="predicted"/>
<dbReference type="Proteomes" id="UP001198190">
    <property type="component" value="Unassembled WGS sequence"/>
</dbReference>